<reference evidence="3 4" key="1">
    <citation type="submission" date="2019-02" db="EMBL/GenBank/DDBJ databases">
        <title>Deep-cultivation of Planctomycetes and their phenomic and genomic characterization uncovers novel biology.</title>
        <authorList>
            <person name="Wiegand S."/>
            <person name="Jogler M."/>
            <person name="Boedeker C."/>
            <person name="Pinto D."/>
            <person name="Vollmers J."/>
            <person name="Rivas-Marin E."/>
            <person name="Kohn T."/>
            <person name="Peeters S.H."/>
            <person name="Heuer A."/>
            <person name="Rast P."/>
            <person name="Oberbeckmann S."/>
            <person name="Bunk B."/>
            <person name="Jeske O."/>
            <person name="Meyerdierks A."/>
            <person name="Storesund J.E."/>
            <person name="Kallscheuer N."/>
            <person name="Luecker S."/>
            <person name="Lage O.M."/>
            <person name="Pohl T."/>
            <person name="Merkel B.J."/>
            <person name="Hornburger P."/>
            <person name="Mueller R.-W."/>
            <person name="Bruemmer F."/>
            <person name="Labrenz M."/>
            <person name="Spormann A.M."/>
            <person name="Op Den Camp H."/>
            <person name="Overmann J."/>
            <person name="Amann R."/>
            <person name="Jetten M.S.M."/>
            <person name="Mascher T."/>
            <person name="Medema M.H."/>
            <person name="Devos D.P."/>
            <person name="Kaster A.-K."/>
            <person name="Ovreas L."/>
            <person name="Rohde M."/>
            <person name="Galperin M.Y."/>
            <person name="Jogler C."/>
        </authorList>
    </citation>
    <scope>NUCLEOTIDE SEQUENCE [LARGE SCALE GENOMIC DNA]</scope>
    <source>
        <strain evidence="3 4">Pla100</strain>
    </source>
</reference>
<sequence length="409" mass="43707">MKPTQPHTGFTLLELLIVVGVIGILVGLLLPAVQAAREAARRMSCSNNLKQVSLGVSQYHDAFEHLPPHATGTFSNANDPANTNQFRLSFLVSITPFVGQSPMWDRVAESHMGPTPETMVDDDDLGFASMDYMGEPNQDFRYPAMGPSPSVSAYEPWSTEVSTYRCPSDPGLGFPSMGRTNYTACLGDAVEGLDDGLWRHDGMTWSPSGESLMRVTGRGMFVPRMITSLDDCTDGLSATILLGEIATDLGDMDTRTSPSLQNGWSGGVLDDITICRDQIDPTRPMFWTGGANMTLPPNFAGRGFRWADATPLMTGCNTTLPPNRELCFGGDEATVGTLTISSRHQGGAHVGMADGSIRFITDSIEAGGYELGTVVENGEGPRAPGSESPFGLWGALGTRGQGELIGSEI</sequence>
<dbReference type="InterPro" id="IPR027558">
    <property type="entry name" value="Pre_pil_HX9DG_C"/>
</dbReference>
<dbReference type="AlphaFoldDB" id="A0A5C6A530"/>
<dbReference type="NCBIfam" id="TIGR04294">
    <property type="entry name" value="pre_pil_HX9DG"/>
    <property type="match status" value="1"/>
</dbReference>
<evidence type="ECO:0000259" key="2">
    <source>
        <dbReference type="Pfam" id="PF07596"/>
    </source>
</evidence>
<dbReference type="Pfam" id="PF07963">
    <property type="entry name" value="N_methyl"/>
    <property type="match status" value="1"/>
</dbReference>
<feature type="domain" description="DUF1559" evidence="2">
    <location>
        <begin position="34"/>
        <end position="366"/>
    </location>
</feature>
<gene>
    <name evidence="3" type="ORF">Pla100_36130</name>
</gene>
<proteinExistence type="predicted"/>
<protein>
    <recommendedName>
        <fullName evidence="2">DUF1559 domain-containing protein</fullName>
    </recommendedName>
</protein>
<keyword evidence="1" id="KW-0472">Membrane</keyword>
<dbReference type="SUPFAM" id="SSF54523">
    <property type="entry name" value="Pili subunits"/>
    <property type="match status" value="1"/>
</dbReference>
<dbReference type="InterPro" id="IPR011453">
    <property type="entry name" value="DUF1559"/>
</dbReference>
<accession>A0A5C6A530</accession>
<feature type="transmembrane region" description="Helical" evidence="1">
    <location>
        <begin position="12"/>
        <end position="33"/>
    </location>
</feature>
<dbReference type="RefSeq" id="WP_146579095.1">
    <property type="nucleotide sequence ID" value="NZ_SJPM01000007.1"/>
</dbReference>
<keyword evidence="4" id="KW-1185">Reference proteome</keyword>
<dbReference type="PROSITE" id="PS00409">
    <property type="entry name" value="PROKAR_NTER_METHYL"/>
    <property type="match status" value="1"/>
</dbReference>
<comment type="caution">
    <text evidence="3">The sequence shown here is derived from an EMBL/GenBank/DDBJ whole genome shotgun (WGS) entry which is preliminary data.</text>
</comment>
<dbReference type="OrthoDB" id="241541at2"/>
<dbReference type="EMBL" id="SJPM01000007">
    <property type="protein sequence ID" value="TWT95034.1"/>
    <property type="molecule type" value="Genomic_DNA"/>
</dbReference>
<keyword evidence="1" id="KW-0812">Transmembrane</keyword>
<dbReference type="Gene3D" id="3.30.700.10">
    <property type="entry name" value="Glycoprotein, Type 4 Pilin"/>
    <property type="match status" value="1"/>
</dbReference>
<dbReference type="PANTHER" id="PTHR30093:SF2">
    <property type="entry name" value="TYPE II SECRETION SYSTEM PROTEIN H"/>
    <property type="match status" value="1"/>
</dbReference>
<evidence type="ECO:0000256" key="1">
    <source>
        <dbReference type="SAM" id="Phobius"/>
    </source>
</evidence>
<dbReference type="PANTHER" id="PTHR30093">
    <property type="entry name" value="GENERAL SECRETION PATHWAY PROTEIN G"/>
    <property type="match status" value="1"/>
</dbReference>
<organism evidence="3 4">
    <name type="scientific">Neorhodopirellula pilleata</name>
    <dbReference type="NCBI Taxonomy" id="2714738"/>
    <lineage>
        <taxon>Bacteria</taxon>
        <taxon>Pseudomonadati</taxon>
        <taxon>Planctomycetota</taxon>
        <taxon>Planctomycetia</taxon>
        <taxon>Pirellulales</taxon>
        <taxon>Pirellulaceae</taxon>
        <taxon>Neorhodopirellula</taxon>
    </lineage>
</organism>
<keyword evidence="1" id="KW-1133">Transmembrane helix</keyword>
<name>A0A5C6A530_9BACT</name>
<evidence type="ECO:0000313" key="4">
    <source>
        <dbReference type="Proteomes" id="UP000316213"/>
    </source>
</evidence>
<dbReference type="InterPro" id="IPR045584">
    <property type="entry name" value="Pilin-like"/>
</dbReference>
<dbReference type="Proteomes" id="UP000316213">
    <property type="component" value="Unassembled WGS sequence"/>
</dbReference>
<dbReference type="InterPro" id="IPR012902">
    <property type="entry name" value="N_methyl_site"/>
</dbReference>
<dbReference type="NCBIfam" id="TIGR02532">
    <property type="entry name" value="IV_pilin_GFxxxE"/>
    <property type="match status" value="1"/>
</dbReference>
<evidence type="ECO:0000313" key="3">
    <source>
        <dbReference type="EMBL" id="TWT95034.1"/>
    </source>
</evidence>
<dbReference type="Pfam" id="PF07596">
    <property type="entry name" value="SBP_bac_10"/>
    <property type="match status" value="1"/>
</dbReference>